<dbReference type="PANTHER" id="PTHR24343">
    <property type="entry name" value="SERINE/THREONINE KINASE"/>
    <property type="match status" value="1"/>
</dbReference>
<keyword evidence="3" id="KW-0808">Transferase</keyword>
<dbReference type="PROSITE" id="PS50011">
    <property type="entry name" value="PROTEIN_KINASE_DOM"/>
    <property type="match status" value="1"/>
</dbReference>
<evidence type="ECO:0000256" key="6">
    <source>
        <dbReference type="ARBA" id="ARBA00022840"/>
    </source>
</evidence>
<feature type="compositionally biased region" description="Polar residues" evidence="10">
    <location>
        <begin position="455"/>
        <end position="466"/>
    </location>
</feature>
<reference evidence="14" key="2">
    <citation type="journal article" date="2017" name="Genome Announc.">
        <title>Genome sequences of Cyberlindnera fabianii 65, Pichia kudriavzevii 129, and Saccharomyces cerevisiae 131 isolated from fermented masau fruits in Zimbabwe.</title>
        <authorList>
            <person name="van Rijswijck I.M.H."/>
            <person name="Derks M.F.L."/>
            <person name="Abee T."/>
            <person name="de Ridder D."/>
            <person name="Smid E.J."/>
        </authorList>
    </citation>
    <scope>NUCLEOTIDE SEQUENCE [LARGE SCALE GENOMIC DNA]</scope>
    <source>
        <strain evidence="14">65</strain>
    </source>
</reference>
<reference evidence="12" key="1">
    <citation type="journal article" date="2014" name="Genome Announc.">
        <title>Genome sequence of the yeast Cyberlindnera fabianii (Hansenula fabianii).</title>
        <authorList>
            <person name="Freel K.C."/>
            <person name="Sarilar V."/>
            <person name="Neuveglise C."/>
            <person name="Devillers H."/>
            <person name="Friedrich A."/>
            <person name="Schacherer J."/>
        </authorList>
    </citation>
    <scope>NUCLEOTIDE SEQUENCE</scope>
    <source>
        <strain evidence="12">YJS4271</strain>
    </source>
</reference>
<dbReference type="GO" id="GO:0004674">
    <property type="term" value="F:protein serine/threonine kinase activity"/>
    <property type="evidence" value="ECO:0007669"/>
    <property type="project" value="UniProtKB-KW"/>
</dbReference>
<evidence type="ECO:0000256" key="4">
    <source>
        <dbReference type="ARBA" id="ARBA00022741"/>
    </source>
</evidence>
<dbReference type="PANTHER" id="PTHR24343:SF137">
    <property type="entry name" value="SERINE_THREONINE-PROTEIN KINASE HRK1"/>
    <property type="match status" value="1"/>
</dbReference>
<keyword evidence="14" id="KW-1185">Reference proteome</keyword>
<dbReference type="SUPFAM" id="SSF56112">
    <property type="entry name" value="Protein kinase-like (PK-like)"/>
    <property type="match status" value="1"/>
</dbReference>
<dbReference type="Proteomes" id="UP000189513">
    <property type="component" value="Unassembled WGS sequence"/>
</dbReference>
<dbReference type="VEuPathDB" id="FungiDB:BON22_1212"/>
<dbReference type="GO" id="GO:0005829">
    <property type="term" value="C:cytosol"/>
    <property type="evidence" value="ECO:0007669"/>
    <property type="project" value="TreeGrafter"/>
</dbReference>
<dbReference type="Gene3D" id="3.30.200.20">
    <property type="entry name" value="Phosphorylase Kinase, domain 1"/>
    <property type="match status" value="1"/>
</dbReference>
<keyword evidence="4 9" id="KW-0547">Nucleotide-binding</keyword>
<dbReference type="PROSITE" id="PS00108">
    <property type="entry name" value="PROTEIN_KINASE_ST"/>
    <property type="match status" value="1"/>
</dbReference>
<feature type="compositionally biased region" description="Low complexity" evidence="10">
    <location>
        <begin position="110"/>
        <end position="134"/>
    </location>
</feature>
<sequence>MHFTLNHNNSSTTSTGMSSKKSFFGLSLGKHDEDHESTRTTRSNSLAMESDHSNHDDDHSPHDSNHSNHSNSPPGTPTGSFSTSLDKENHHGQFMQPLKRFFRPSGRKNSSSSASSSHSTRSAGAGASTSTLSLSKHTNDPFDIDGVLAQKYGHLGKVLGSGAGGSVRLLTRPSDGVTFAVKEFRPRRANEQAKEYAKKCTTEFCIGSTLQHPNIIQTLDIAHEGDHYYEVMEYCPIDFFAVVMSGRMTRCEINCCFRQITEGVAYLHSVGIAHRDLKLDNCVVTRDGIVKLIDFGSACVFKYPYEDKITKAQGVCGSDPYLAPETINYVKYDPRPVDIWSIAIIYCCMTLKRFPWKAPKQSDPSFRLYSMPDDRPHDYAQAAKVHAELIRRRKEDRLRKEREAREREIQVEKITEVLDATHIPGEEYRPQPVLPPQHRYGSSESCITPRETPTPVKNSTKSSVIKSSDHPNTTPPHHSHSIHGPYRLMRLLPHAARPILSRMLAVEPHDRATLKDMFEDDWFKNIVPCTVQDHKLIRGPGHVHTEIKEEDAHLQSYKDKQRS</sequence>
<dbReference type="InterPro" id="IPR011009">
    <property type="entry name" value="Kinase-like_dom_sf"/>
</dbReference>
<feature type="region of interest" description="Disordered" evidence="10">
    <location>
        <begin position="27"/>
        <end position="88"/>
    </location>
</feature>
<feature type="domain" description="Protein kinase" evidence="11">
    <location>
        <begin position="153"/>
        <end position="523"/>
    </location>
</feature>
<dbReference type="OMA" id="EYAKKCT"/>
<comment type="catalytic activity">
    <reaction evidence="8">
        <text>L-seryl-[protein] + ATP = O-phospho-L-seryl-[protein] + ADP + H(+)</text>
        <dbReference type="Rhea" id="RHEA:17989"/>
        <dbReference type="Rhea" id="RHEA-COMP:9863"/>
        <dbReference type="Rhea" id="RHEA-COMP:11604"/>
        <dbReference type="ChEBI" id="CHEBI:15378"/>
        <dbReference type="ChEBI" id="CHEBI:29999"/>
        <dbReference type="ChEBI" id="CHEBI:30616"/>
        <dbReference type="ChEBI" id="CHEBI:83421"/>
        <dbReference type="ChEBI" id="CHEBI:456216"/>
        <dbReference type="EC" id="2.7.11.1"/>
    </reaction>
</comment>
<feature type="compositionally biased region" description="Basic and acidic residues" evidence="10">
    <location>
        <begin position="49"/>
        <end position="66"/>
    </location>
</feature>
<keyword evidence="5 13" id="KW-0418">Kinase</keyword>
<name>A0A061B0C9_CYBFA</name>
<dbReference type="InterPro" id="IPR008271">
    <property type="entry name" value="Ser/Thr_kinase_AS"/>
</dbReference>
<dbReference type="EMBL" id="LK052891">
    <property type="protein sequence ID" value="CDR41067.1"/>
    <property type="molecule type" value="Genomic_DNA"/>
</dbReference>
<dbReference type="SMART" id="SM00220">
    <property type="entry name" value="S_TKc"/>
    <property type="match status" value="1"/>
</dbReference>
<feature type="region of interest" description="Disordered" evidence="10">
    <location>
        <begin position="1"/>
        <end position="20"/>
    </location>
</feature>
<dbReference type="Pfam" id="PF00069">
    <property type="entry name" value="Pkinase"/>
    <property type="match status" value="1"/>
</dbReference>
<evidence type="ECO:0000256" key="10">
    <source>
        <dbReference type="SAM" id="MobiDB-lite"/>
    </source>
</evidence>
<dbReference type="EMBL" id="MPUK01000002">
    <property type="protein sequence ID" value="ONH68844.1"/>
    <property type="molecule type" value="Genomic_DNA"/>
</dbReference>
<dbReference type="InterPro" id="IPR000719">
    <property type="entry name" value="Prot_kinase_dom"/>
</dbReference>
<comment type="catalytic activity">
    <reaction evidence="7">
        <text>L-threonyl-[protein] + ATP = O-phospho-L-threonyl-[protein] + ADP + H(+)</text>
        <dbReference type="Rhea" id="RHEA:46608"/>
        <dbReference type="Rhea" id="RHEA-COMP:11060"/>
        <dbReference type="Rhea" id="RHEA-COMP:11605"/>
        <dbReference type="ChEBI" id="CHEBI:15378"/>
        <dbReference type="ChEBI" id="CHEBI:30013"/>
        <dbReference type="ChEBI" id="CHEBI:30616"/>
        <dbReference type="ChEBI" id="CHEBI:61977"/>
        <dbReference type="ChEBI" id="CHEBI:456216"/>
        <dbReference type="EC" id="2.7.11.1"/>
    </reaction>
</comment>
<dbReference type="Gene3D" id="1.10.510.10">
    <property type="entry name" value="Transferase(Phosphotransferase) domain 1"/>
    <property type="match status" value="1"/>
</dbReference>
<evidence type="ECO:0000256" key="3">
    <source>
        <dbReference type="ARBA" id="ARBA00022679"/>
    </source>
</evidence>
<dbReference type="STRING" id="36022.A0A061B0C9"/>
<feature type="region of interest" description="Disordered" evidence="10">
    <location>
        <begin position="422"/>
        <end position="483"/>
    </location>
</feature>
<gene>
    <name evidence="13" type="ORF">BON22_1212</name>
    <name evidence="12" type="ORF">CYFA0S_06e00958g</name>
</gene>
<dbReference type="InterPro" id="IPR017441">
    <property type="entry name" value="Protein_kinase_ATP_BS"/>
</dbReference>
<evidence type="ECO:0000259" key="11">
    <source>
        <dbReference type="PROSITE" id="PS50011"/>
    </source>
</evidence>
<dbReference type="PROSITE" id="PS00107">
    <property type="entry name" value="PROTEIN_KINASE_ATP"/>
    <property type="match status" value="1"/>
</dbReference>
<keyword evidence="6 9" id="KW-0067">ATP-binding</keyword>
<dbReference type="AlphaFoldDB" id="A0A061B0C9"/>
<dbReference type="EC" id="2.7.11.1" evidence="1"/>
<evidence type="ECO:0000256" key="7">
    <source>
        <dbReference type="ARBA" id="ARBA00047899"/>
    </source>
</evidence>
<dbReference type="GO" id="GO:0005524">
    <property type="term" value="F:ATP binding"/>
    <property type="evidence" value="ECO:0007669"/>
    <property type="project" value="UniProtKB-UniRule"/>
</dbReference>
<evidence type="ECO:0000313" key="13">
    <source>
        <dbReference type="EMBL" id="ONH68844.1"/>
    </source>
</evidence>
<evidence type="ECO:0000256" key="5">
    <source>
        <dbReference type="ARBA" id="ARBA00022777"/>
    </source>
</evidence>
<proteinExistence type="predicted"/>
<accession>A0A061B0C9</accession>
<protein>
    <recommendedName>
        <fullName evidence="1">non-specific serine/threonine protein kinase</fullName>
        <ecNumber evidence="1">2.7.11.1</ecNumber>
    </recommendedName>
</protein>
<feature type="compositionally biased region" description="Basic and acidic residues" evidence="10">
    <location>
        <begin position="29"/>
        <end position="39"/>
    </location>
</feature>
<evidence type="ECO:0000313" key="14">
    <source>
        <dbReference type="Proteomes" id="UP000189513"/>
    </source>
</evidence>
<keyword evidence="2" id="KW-0723">Serine/threonine-protein kinase</keyword>
<evidence type="ECO:0000313" key="12">
    <source>
        <dbReference type="EMBL" id="CDR41067.1"/>
    </source>
</evidence>
<evidence type="ECO:0000256" key="8">
    <source>
        <dbReference type="ARBA" id="ARBA00048679"/>
    </source>
</evidence>
<evidence type="ECO:0000256" key="1">
    <source>
        <dbReference type="ARBA" id="ARBA00012513"/>
    </source>
</evidence>
<feature type="binding site" evidence="9">
    <location>
        <position position="182"/>
    </location>
    <ligand>
        <name>ATP</name>
        <dbReference type="ChEBI" id="CHEBI:30616"/>
    </ligand>
</feature>
<feature type="region of interest" description="Disordered" evidence="10">
    <location>
        <begin position="101"/>
        <end position="134"/>
    </location>
</feature>
<feature type="compositionally biased region" description="Low complexity" evidence="10">
    <location>
        <begin position="10"/>
        <end position="20"/>
    </location>
</feature>
<evidence type="ECO:0000256" key="9">
    <source>
        <dbReference type="PROSITE-ProRule" id="PRU10141"/>
    </source>
</evidence>
<reference evidence="13" key="3">
    <citation type="submission" date="2017-01" db="EMBL/GenBank/DDBJ databases">
        <authorList>
            <person name="Mah S.A."/>
            <person name="Swanson W.J."/>
            <person name="Moy G.W."/>
            <person name="Vacquier V.D."/>
        </authorList>
    </citation>
    <scope>NUCLEOTIDE SEQUENCE [LARGE SCALE GENOMIC DNA]</scope>
    <source>
        <strain evidence="13">65</strain>
    </source>
</reference>
<dbReference type="OrthoDB" id="6513151at2759"/>
<organism evidence="12">
    <name type="scientific">Cyberlindnera fabianii</name>
    <name type="common">Yeast</name>
    <name type="synonym">Hansenula fabianii</name>
    <dbReference type="NCBI Taxonomy" id="36022"/>
    <lineage>
        <taxon>Eukaryota</taxon>
        <taxon>Fungi</taxon>
        <taxon>Dikarya</taxon>
        <taxon>Ascomycota</taxon>
        <taxon>Saccharomycotina</taxon>
        <taxon>Saccharomycetes</taxon>
        <taxon>Phaffomycetales</taxon>
        <taxon>Phaffomycetaceae</taxon>
        <taxon>Cyberlindnera</taxon>
    </lineage>
</organism>
<evidence type="ECO:0000256" key="2">
    <source>
        <dbReference type="ARBA" id="ARBA00022527"/>
    </source>
</evidence>